<dbReference type="EMBL" id="JAENJH010000016">
    <property type="protein sequence ID" value="MBK1789283.1"/>
    <property type="molecule type" value="Genomic_DNA"/>
</dbReference>
<feature type="region of interest" description="Disordered" evidence="1">
    <location>
        <begin position="387"/>
        <end position="516"/>
    </location>
</feature>
<keyword evidence="2" id="KW-0472">Membrane</keyword>
<dbReference type="AlphaFoldDB" id="A0A934V9W6"/>
<feature type="transmembrane region" description="Helical" evidence="2">
    <location>
        <begin position="153"/>
        <end position="172"/>
    </location>
</feature>
<dbReference type="Proteomes" id="UP000635245">
    <property type="component" value="Unassembled WGS sequence"/>
</dbReference>
<reference evidence="3" key="1">
    <citation type="submission" date="2020-12" db="EMBL/GenBank/DDBJ databases">
        <title>Prauserella sp. ASG 168, a novel actinomycete isolated from cave rock.</title>
        <authorList>
            <person name="Suriyachadkun C."/>
        </authorList>
    </citation>
    <scope>NUCLEOTIDE SEQUENCE</scope>
    <source>
        <strain evidence="3">ASG 168</strain>
    </source>
</reference>
<feature type="transmembrane region" description="Helical" evidence="2">
    <location>
        <begin position="33"/>
        <end position="54"/>
    </location>
</feature>
<dbReference type="Pfam" id="PF19877">
    <property type="entry name" value="DUF6350"/>
    <property type="match status" value="1"/>
</dbReference>
<keyword evidence="2" id="KW-1133">Transmembrane helix</keyword>
<evidence type="ECO:0000256" key="2">
    <source>
        <dbReference type="SAM" id="Phobius"/>
    </source>
</evidence>
<keyword evidence="2" id="KW-0812">Transmembrane</keyword>
<feature type="compositionally biased region" description="Acidic residues" evidence="1">
    <location>
        <begin position="410"/>
        <end position="481"/>
    </location>
</feature>
<evidence type="ECO:0000313" key="3">
    <source>
        <dbReference type="EMBL" id="MBK1789283.1"/>
    </source>
</evidence>
<sequence>MDLLATRTRASAADAGERAPGGGRVRALLAAALWPPVTGYAVVATLFALVTAIATRSQFHAPGVLFAAAPGWLSAYQVPLQIEGQTLGALPLLPTIAVCLLVARTASSAAQRLECTDPAHAIPVVATMAGAHGVLGLGISLLSNGASVSVEPLTAFLVPALVAGASATAGVARRCGFVDGIGRHLDPLALHGMRAGALGLVALLTAGSLTLLIGTALSVPTVGTLFAENAPGVGSAAGMLLLSLGYVPNAVVLALGFAAGPGFSLGEVALSPYEFTGGPVPGVPLLAAMPEEQASWWPVFVLLPVAAGLLVGWTLRRCHDSPVARLRTVGVAGALVGFGTVVVGTLAGGRLGSGVFDPVSIPLGLVSIATFLWIAVPGGLVAWFAGPRPKPEPKPEPEAAVEPEPSADGGPEDGEQDTDETEVAEADPEDDDADETGEQDEPEDDDFDDDASADRDEETADAAADEPDAEPADEPDDEPADEPAKAEAEQPVDGEPTEKPRDDEGSSKDEDSGKQG</sequence>
<name>A0A934V9W6_9PSEU</name>
<feature type="transmembrane region" description="Helical" evidence="2">
    <location>
        <begin position="359"/>
        <end position="385"/>
    </location>
</feature>
<feature type="transmembrane region" description="Helical" evidence="2">
    <location>
        <begin position="327"/>
        <end position="347"/>
    </location>
</feature>
<feature type="transmembrane region" description="Helical" evidence="2">
    <location>
        <begin position="193"/>
        <end position="217"/>
    </location>
</feature>
<accession>A0A934V9W6</accession>
<keyword evidence="4" id="KW-1185">Reference proteome</keyword>
<evidence type="ECO:0000313" key="4">
    <source>
        <dbReference type="Proteomes" id="UP000635245"/>
    </source>
</evidence>
<comment type="caution">
    <text evidence="3">The sequence shown here is derived from an EMBL/GenBank/DDBJ whole genome shotgun (WGS) entry which is preliminary data.</text>
</comment>
<organism evidence="3 4">
    <name type="scientific">Prauserella cavernicola</name>
    <dbReference type="NCBI Taxonomy" id="2800127"/>
    <lineage>
        <taxon>Bacteria</taxon>
        <taxon>Bacillati</taxon>
        <taxon>Actinomycetota</taxon>
        <taxon>Actinomycetes</taxon>
        <taxon>Pseudonocardiales</taxon>
        <taxon>Pseudonocardiaceae</taxon>
        <taxon>Prauserella</taxon>
    </lineage>
</organism>
<feature type="compositionally biased region" description="Basic and acidic residues" evidence="1">
    <location>
        <begin position="496"/>
        <end position="516"/>
    </location>
</feature>
<feature type="transmembrane region" description="Helical" evidence="2">
    <location>
        <begin position="119"/>
        <end position="141"/>
    </location>
</feature>
<proteinExistence type="predicted"/>
<feature type="transmembrane region" description="Helical" evidence="2">
    <location>
        <begin position="295"/>
        <end position="315"/>
    </location>
</feature>
<dbReference type="RefSeq" id="WP_200326090.1">
    <property type="nucleotide sequence ID" value="NZ_JAENJH010000016.1"/>
</dbReference>
<feature type="transmembrane region" description="Helical" evidence="2">
    <location>
        <begin position="88"/>
        <end position="107"/>
    </location>
</feature>
<gene>
    <name evidence="3" type="ORF">JHE00_33560</name>
</gene>
<protein>
    <submittedName>
        <fullName evidence="3">Uncharacterized protein</fullName>
    </submittedName>
</protein>
<evidence type="ECO:0000256" key="1">
    <source>
        <dbReference type="SAM" id="MobiDB-lite"/>
    </source>
</evidence>
<dbReference type="InterPro" id="IPR045931">
    <property type="entry name" value="DUF6350"/>
</dbReference>